<evidence type="ECO:0000256" key="2">
    <source>
        <dbReference type="ARBA" id="ARBA00023125"/>
    </source>
</evidence>
<dbReference type="EMBL" id="CP072384">
    <property type="protein sequence ID" value="QUC07691.1"/>
    <property type="molecule type" value="Genomic_DNA"/>
</dbReference>
<feature type="domain" description="HTH tetR-type" evidence="5">
    <location>
        <begin position="1"/>
        <end position="34"/>
    </location>
</feature>
<evidence type="ECO:0000256" key="4">
    <source>
        <dbReference type="PROSITE-ProRule" id="PRU00335"/>
    </source>
</evidence>
<gene>
    <name evidence="6" type="ORF">J5A65_12275</name>
</gene>
<evidence type="ECO:0000313" key="6">
    <source>
        <dbReference type="EMBL" id="QUC07691.1"/>
    </source>
</evidence>
<dbReference type="InterPro" id="IPR009057">
    <property type="entry name" value="Homeodomain-like_sf"/>
</dbReference>
<keyword evidence="2 4" id="KW-0238">DNA-binding</keyword>
<dbReference type="InterPro" id="IPR036271">
    <property type="entry name" value="Tet_transcr_reg_TetR-rel_C_sf"/>
</dbReference>
<comment type="caution">
    <text evidence="4">Lacks conserved residue(s) required for the propagation of feature annotation.</text>
</comment>
<reference evidence="6 7" key="1">
    <citation type="submission" date="2021-03" db="EMBL/GenBank/DDBJ databases">
        <title>Human Oral Microbial Genomes.</title>
        <authorList>
            <person name="Johnston C.D."/>
            <person name="Chen T."/>
            <person name="Dewhirst F.E."/>
        </authorList>
    </citation>
    <scope>NUCLEOTIDE SEQUENCE [LARGE SCALE GENOMIC DNA]</scope>
    <source>
        <strain evidence="6 7">DSMZ 100122</strain>
    </source>
</reference>
<dbReference type="Pfam" id="PF00440">
    <property type="entry name" value="TetR_N"/>
    <property type="match status" value="1"/>
</dbReference>
<dbReference type="InterPro" id="IPR001647">
    <property type="entry name" value="HTH_TetR"/>
</dbReference>
<organism evidence="6 7">
    <name type="scientific">Arachnia rubra</name>
    <dbReference type="NCBI Taxonomy" id="1547448"/>
    <lineage>
        <taxon>Bacteria</taxon>
        <taxon>Bacillati</taxon>
        <taxon>Actinomycetota</taxon>
        <taxon>Actinomycetes</taxon>
        <taxon>Propionibacteriales</taxon>
        <taxon>Propionibacteriaceae</taxon>
        <taxon>Arachnia</taxon>
    </lineage>
</organism>
<dbReference type="Proteomes" id="UP000678513">
    <property type="component" value="Chromosome"/>
</dbReference>
<proteinExistence type="predicted"/>
<dbReference type="SUPFAM" id="SSF48498">
    <property type="entry name" value="Tetracyclin repressor-like, C-terminal domain"/>
    <property type="match status" value="1"/>
</dbReference>
<keyword evidence="3" id="KW-0804">Transcription</keyword>
<evidence type="ECO:0000313" key="7">
    <source>
        <dbReference type="Proteomes" id="UP000678513"/>
    </source>
</evidence>
<dbReference type="Gene3D" id="1.10.357.10">
    <property type="entry name" value="Tetracycline Repressor, domain 2"/>
    <property type="match status" value="1"/>
</dbReference>
<sequence length="159" mass="17451">MAKRLNITHGALYRYFPSRDELAIAAVDTVIERACWDDTATQWRELLTGYARSLWLLCQAAPGLAECALNLPRDSQAMSRIVDKYVRRLSQCGVRREDATVAVGLITEGALLSSLLPRRGDAHRTTAAKDATLEETSELGGLAQKLALILDGVAHRLTC</sequence>
<keyword evidence="1" id="KW-0805">Transcription regulation</keyword>
<evidence type="ECO:0000259" key="5">
    <source>
        <dbReference type="PROSITE" id="PS50977"/>
    </source>
</evidence>
<dbReference type="Pfam" id="PF02909">
    <property type="entry name" value="TetR_C_1"/>
    <property type="match status" value="1"/>
</dbReference>
<dbReference type="SUPFAM" id="SSF46689">
    <property type="entry name" value="Homeodomain-like"/>
    <property type="match status" value="1"/>
</dbReference>
<protein>
    <submittedName>
        <fullName evidence="6">TetR family transcriptional regulator</fullName>
    </submittedName>
</protein>
<dbReference type="InterPro" id="IPR004111">
    <property type="entry name" value="Repressor_TetR_C"/>
</dbReference>
<accession>A0ABX7Y4D7</accession>
<keyword evidence="7" id="KW-1185">Reference proteome</keyword>
<dbReference type="PROSITE" id="PS50977">
    <property type="entry name" value="HTH_TETR_2"/>
    <property type="match status" value="1"/>
</dbReference>
<evidence type="ECO:0000256" key="1">
    <source>
        <dbReference type="ARBA" id="ARBA00023015"/>
    </source>
</evidence>
<evidence type="ECO:0000256" key="3">
    <source>
        <dbReference type="ARBA" id="ARBA00023163"/>
    </source>
</evidence>
<name>A0ABX7Y4D7_9ACTN</name>